<dbReference type="EMBL" id="MFKF01000404">
    <property type="protein sequence ID" value="OGG44403.1"/>
    <property type="molecule type" value="Genomic_DNA"/>
</dbReference>
<proteinExistence type="predicted"/>
<dbReference type="Gene3D" id="3.40.50.12780">
    <property type="entry name" value="N-terminal domain of ligase-like"/>
    <property type="match status" value="1"/>
</dbReference>
<dbReference type="AlphaFoldDB" id="A0A1F6C5M4"/>
<feature type="domain" description="AMP-dependent synthetase/ligase" evidence="1">
    <location>
        <begin position="14"/>
        <end position="383"/>
    </location>
</feature>
<dbReference type="Pfam" id="PF13193">
    <property type="entry name" value="AMP-binding_C"/>
    <property type="match status" value="1"/>
</dbReference>
<dbReference type="PROSITE" id="PS00455">
    <property type="entry name" value="AMP_BINDING"/>
    <property type="match status" value="1"/>
</dbReference>
<comment type="caution">
    <text evidence="3">The sequence shown here is derived from an EMBL/GenBank/DDBJ whole genome shotgun (WGS) entry which is preliminary data.</text>
</comment>
<dbReference type="NCBIfam" id="TIGR01733">
    <property type="entry name" value="AA-adenyl-dom"/>
    <property type="match status" value="1"/>
</dbReference>
<dbReference type="GO" id="GO:0044550">
    <property type="term" value="P:secondary metabolite biosynthetic process"/>
    <property type="evidence" value="ECO:0007669"/>
    <property type="project" value="TreeGrafter"/>
</dbReference>
<evidence type="ECO:0000313" key="4">
    <source>
        <dbReference type="Proteomes" id="UP000178606"/>
    </source>
</evidence>
<dbReference type="GO" id="GO:0031177">
    <property type="term" value="F:phosphopantetheine binding"/>
    <property type="evidence" value="ECO:0007669"/>
    <property type="project" value="TreeGrafter"/>
</dbReference>
<sequence length="528" mass="57069">MPAGPESPGEMFLRIAERQPDRPALVIDEQTHTYGDLLDRARRLAAAIRLIDEGPLCAVYAKHSVWAYAGVLGILLSGRGYVPLCPAFPPERTRWMLGLSGASAVVADEGHVESLGEVICGVRKGLTVILPECLLPPSWAAQCPQHRMVCAGDLPARGAGFRLPDVGPEDTAYLLFTSGSTGAPKGVGIRQRNLMAYLSGIREVLDLGPEDRLSQNFEMTFDLSVHDMFVCWGFGACLCVPSPREAVAPSAFIRRHGLTCWFSTPSTAAVLQRLRLLRPGVFPSLRWSLFCGEPLPLRLAEAWRRAAPLSTVVNLYGPTEATVACTAYVYGGDSSAGECVNGLVPIGRPFGSTRAVVVGDRDEPVEGVGELLLGGEQVAPGYWGDAARTAQAFVSLPGGTPCGPWYRTGDLVERNARGDLVYRGRKDHQMKIMGHRVELQEVENVVRETASARQAIALGWPPTASGAEGVILFLAGAQASDESILAGCRRRLPPYMVPREIHRLEEMPLNASQKVDRRALLSMREGLA</sequence>
<feature type="domain" description="AMP-binding enzyme C-terminal" evidence="2">
    <location>
        <begin position="441"/>
        <end position="514"/>
    </location>
</feature>
<dbReference type="GO" id="GO:0005737">
    <property type="term" value="C:cytoplasm"/>
    <property type="evidence" value="ECO:0007669"/>
    <property type="project" value="TreeGrafter"/>
</dbReference>
<evidence type="ECO:0008006" key="5">
    <source>
        <dbReference type="Google" id="ProtNLM"/>
    </source>
</evidence>
<accession>A0A1F6C5M4</accession>
<protein>
    <recommendedName>
        <fullName evidence="5">AMP-dependent synthetase/ligase domain-containing protein</fullName>
    </recommendedName>
</protein>
<dbReference type="SUPFAM" id="SSF56801">
    <property type="entry name" value="Acetyl-CoA synthetase-like"/>
    <property type="match status" value="1"/>
</dbReference>
<dbReference type="PANTHER" id="PTHR45527:SF1">
    <property type="entry name" value="FATTY ACID SYNTHASE"/>
    <property type="match status" value="1"/>
</dbReference>
<dbReference type="InterPro" id="IPR000873">
    <property type="entry name" value="AMP-dep_synth/lig_dom"/>
</dbReference>
<dbReference type="Pfam" id="PF00501">
    <property type="entry name" value="AMP-binding"/>
    <property type="match status" value="1"/>
</dbReference>
<dbReference type="Proteomes" id="UP000178606">
    <property type="component" value="Unassembled WGS sequence"/>
</dbReference>
<dbReference type="PANTHER" id="PTHR45527">
    <property type="entry name" value="NONRIBOSOMAL PEPTIDE SYNTHETASE"/>
    <property type="match status" value="1"/>
</dbReference>
<gene>
    <name evidence="3" type="ORF">A3F84_00830</name>
</gene>
<dbReference type="InterPro" id="IPR042099">
    <property type="entry name" value="ANL_N_sf"/>
</dbReference>
<reference evidence="3 4" key="1">
    <citation type="journal article" date="2016" name="Nat. Commun.">
        <title>Thousands of microbial genomes shed light on interconnected biogeochemical processes in an aquifer system.</title>
        <authorList>
            <person name="Anantharaman K."/>
            <person name="Brown C.T."/>
            <person name="Hug L.A."/>
            <person name="Sharon I."/>
            <person name="Castelle C.J."/>
            <person name="Probst A.J."/>
            <person name="Thomas B.C."/>
            <person name="Singh A."/>
            <person name="Wilkins M.J."/>
            <person name="Karaoz U."/>
            <person name="Brodie E.L."/>
            <person name="Williams K.H."/>
            <person name="Hubbard S.S."/>
            <person name="Banfield J.F."/>
        </authorList>
    </citation>
    <scope>NUCLEOTIDE SEQUENCE [LARGE SCALE GENOMIC DNA]</scope>
    <source>
        <strain evidence="4">RIFCSPLOWO2_12_FULL_64_10</strain>
    </source>
</reference>
<dbReference type="InterPro" id="IPR020845">
    <property type="entry name" value="AMP-binding_CS"/>
</dbReference>
<dbReference type="Gene3D" id="3.30.300.30">
    <property type="match status" value="1"/>
</dbReference>
<name>A0A1F6C5M4_HANXR</name>
<evidence type="ECO:0000259" key="1">
    <source>
        <dbReference type="Pfam" id="PF00501"/>
    </source>
</evidence>
<evidence type="ECO:0000313" key="3">
    <source>
        <dbReference type="EMBL" id="OGG44403.1"/>
    </source>
</evidence>
<dbReference type="InterPro" id="IPR025110">
    <property type="entry name" value="AMP-bd_C"/>
</dbReference>
<organism evidence="3 4">
    <name type="scientific">Handelsmanbacteria sp. (strain RIFCSPLOWO2_12_FULL_64_10)</name>
    <dbReference type="NCBI Taxonomy" id="1817868"/>
    <lineage>
        <taxon>Bacteria</taxon>
        <taxon>Candidatus Handelsmaniibacteriota</taxon>
    </lineage>
</organism>
<evidence type="ECO:0000259" key="2">
    <source>
        <dbReference type="Pfam" id="PF13193"/>
    </source>
</evidence>
<dbReference type="InterPro" id="IPR045851">
    <property type="entry name" value="AMP-bd_C_sf"/>
</dbReference>
<dbReference type="GO" id="GO:0043041">
    <property type="term" value="P:amino acid activation for nonribosomal peptide biosynthetic process"/>
    <property type="evidence" value="ECO:0007669"/>
    <property type="project" value="TreeGrafter"/>
</dbReference>
<dbReference type="InterPro" id="IPR010071">
    <property type="entry name" value="AA_adenyl_dom"/>
</dbReference>